<evidence type="ECO:0000313" key="7">
    <source>
        <dbReference type="EMBL" id="KAH7366704.1"/>
    </source>
</evidence>
<evidence type="ECO:0000256" key="5">
    <source>
        <dbReference type="SAM" id="MobiDB-lite"/>
    </source>
</evidence>
<dbReference type="AlphaFoldDB" id="A0A8K0X5N8"/>
<comment type="caution">
    <text evidence="7">The sequence shown here is derived from an EMBL/GenBank/DDBJ whole genome shotgun (WGS) entry which is preliminary data.</text>
</comment>
<reference evidence="7" key="1">
    <citation type="journal article" date="2021" name="Nat. Commun.">
        <title>Genetic determinants of endophytism in the Arabidopsis root mycobiome.</title>
        <authorList>
            <person name="Mesny F."/>
            <person name="Miyauchi S."/>
            <person name="Thiergart T."/>
            <person name="Pickel B."/>
            <person name="Atanasova L."/>
            <person name="Karlsson M."/>
            <person name="Huettel B."/>
            <person name="Barry K.W."/>
            <person name="Haridas S."/>
            <person name="Chen C."/>
            <person name="Bauer D."/>
            <person name="Andreopoulos W."/>
            <person name="Pangilinan J."/>
            <person name="LaButti K."/>
            <person name="Riley R."/>
            <person name="Lipzen A."/>
            <person name="Clum A."/>
            <person name="Drula E."/>
            <person name="Henrissat B."/>
            <person name="Kohler A."/>
            <person name="Grigoriev I.V."/>
            <person name="Martin F.M."/>
            <person name="Hacquard S."/>
        </authorList>
    </citation>
    <scope>NUCLEOTIDE SEQUENCE</scope>
    <source>
        <strain evidence="7">MPI-CAGE-AT-0016</strain>
    </source>
</reference>
<keyword evidence="2" id="KW-0645">Protease</keyword>
<organism evidence="7 8">
    <name type="scientific">Plectosphaerella cucumerina</name>
    <dbReference type="NCBI Taxonomy" id="40658"/>
    <lineage>
        <taxon>Eukaryota</taxon>
        <taxon>Fungi</taxon>
        <taxon>Dikarya</taxon>
        <taxon>Ascomycota</taxon>
        <taxon>Pezizomycotina</taxon>
        <taxon>Sordariomycetes</taxon>
        <taxon>Hypocreomycetidae</taxon>
        <taxon>Glomerellales</taxon>
        <taxon>Plectosphaerellaceae</taxon>
        <taxon>Plectosphaerella</taxon>
    </lineage>
</organism>
<keyword evidence="3" id="KW-0378">Hydrolase</keyword>
<dbReference type="PANTHER" id="PTHR12606:SF141">
    <property type="entry name" value="GH15225P-RELATED"/>
    <property type="match status" value="1"/>
</dbReference>
<dbReference type="GO" id="GO:0006508">
    <property type="term" value="P:proteolysis"/>
    <property type="evidence" value="ECO:0007669"/>
    <property type="project" value="UniProtKB-KW"/>
</dbReference>
<feature type="compositionally biased region" description="Basic and acidic residues" evidence="5">
    <location>
        <begin position="180"/>
        <end position="193"/>
    </location>
</feature>
<dbReference type="SUPFAM" id="SSF54001">
    <property type="entry name" value="Cysteine proteinases"/>
    <property type="match status" value="1"/>
</dbReference>
<sequence>MNKTMGIFSGIRSLFGANATSKLPGTDSHLGSTPSTDGRHIQALAPYSSRDAGSPAPNFFHEAAANDHLEPIGNGTTLPDFRAEPIPGSFPPDELGSVLHLPTDSDDTGARSDYAPSLSTRTWPQNEKAIDGVHHHLLNPSPAKTARQLAEHEAMRHHMYPKGTMPHPRSKSKSPRRQRKDLYRSKRSPKDPGIESDDSSSWGTASSLGTPSITPYAQSALENAKGNILSKLPPLVSPLTDDGGEQEMAIGTHVPPTEEDEPMLAMGQLAISDEKEGDLGDHGADKQLHADQQHEDRRRERERIEEQKRIAAEQKRLRETGGLRAPRHRLVTELSGDWKRQIKSTLSRGNDIIIQTKSGNGLKAHDFEKVILPQAWLNDEIINGSLEWLDDHVNTTAHRKCLSFSSFLWPRIKSGQSTDRLLRRLGISNAEIFLALETVLIPICAGNHWTLVVVRPKGHTVAHMDSMNPGGSPSVLKTAREWVKRVCGDKFVETQWSIAKYQAPLQINGNDCGAHVITNGVCIAKGVNPAEAYKATDMPLQRLRIAGMLLNRGFSGDFGLGNF</sequence>
<feature type="region of interest" description="Disordered" evidence="5">
    <location>
        <begin position="85"/>
        <end position="125"/>
    </location>
</feature>
<feature type="region of interest" description="Disordered" evidence="5">
    <location>
        <begin position="21"/>
        <end position="40"/>
    </location>
</feature>
<feature type="region of interest" description="Disordered" evidence="5">
    <location>
        <begin position="159"/>
        <end position="209"/>
    </location>
</feature>
<feature type="compositionally biased region" description="Polar residues" evidence="5">
    <location>
        <begin position="21"/>
        <end position="36"/>
    </location>
</feature>
<feature type="compositionally biased region" description="Basic residues" evidence="5">
    <location>
        <begin position="168"/>
        <end position="179"/>
    </location>
</feature>
<evidence type="ECO:0000259" key="6">
    <source>
        <dbReference type="PROSITE" id="PS50600"/>
    </source>
</evidence>
<feature type="domain" description="Ubiquitin-like protease family profile" evidence="6">
    <location>
        <begin position="352"/>
        <end position="523"/>
    </location>
</feature>
<dbReference type="GO" id="GO:0016926">
    <property type="term" value="P:protein desumoylation"/>
    <property type="evidence" value="ECO:0007669"/>
    <property type="project" value="TreeGrafter"/>
</dbReference>
<dbReference type="PANTHER" id="PTHR12606">
    <property type="entry name" value="SENTRIN/SUMO-SPECIFIC PROTEASE"/>
    <property type="match status" value="1"/>
</dbReference>
<dbReference type="InterPro" id="IPR003653">
    <property type="entry name" value="Peptidase_C48_C"/>
</dbReference>
<protein>
    <recommendedName>
        <fullName evidence="6">Ubiquitin-like protease family profile domain-containing protein</fullName>
    </recommendedName>
</protein>
<dbReference type="Proteomes" id="UP000813385">
    <property type="component" value="Unassembled WGS sequence"/>
</dbReference>
<dbReference type="OrthoDB" id="1939479at2759"/>
<keyword evidence="8" id="KW-1185">Reference proteome</keyword>
<evidence type="ECO:0000313" key="8">
    <source>
        <dbReference type="Proteomes" id="UP000813385"/>
    </source>
</evidence>
<dbReference type="InterPro" id="IPR038765">
    <property type="entry name" value="Papain-like_cys_pep_sf"/>
</dbReference>
<comment type="similarity">
    <text evidence="1">Belongs to the peptidase C48 family.</text>
</comment>
<dbReference type="GO" id="GO:0016929">
    <property type="term" value="F:deSUMOylase activity"/>
    <property type="evidence" value="ECO:0007669"/>
    <property type="project" value="TreeGrafter"/>
</dbReference>
<evidence type="ECO:0000256" key="3">
    <source>
        <dbReference type="ARBA" id="ARBA00022801"/>
    </source>
</evidence>
<feature type="region of interest" description="Disordered" evidence="5">
    <location>
        <begin position="235"/>
        <end position="259"/>
    </location>
</feature>
<evidence type="ECO:0000256" key="2">
    <source>
        <dbReference type="ARBA" id="ARBA00022670"/>
    </source>
</evidence>
<feature type="region of interest" description="Disordered" evidence="5">
    <location>
        <begin position="275"/>
        <end position="307"/>
    </location>
</feature>
<dbReference type="EMBL" id="JAGPXD010000002">
    <property type="protein sequence ID" value="KAH7366704.1"/>
    <property type="molecule type" value="Genomic_DNA"/>
</dbReference>
<accession>A0A8K0X5N8</accession>
<evidence type="ECO:0000256" key="4">
    <source>
        <dbReference type="ARBA" id="ARBA00022807"/>
    </source>
</evidence>
<proteinExistence type="inferred from homology"/>
<evidence type="ECO:0000256" key="1">
    <source>
        <dbReference type="ARBA" id="ARBA00005234"/>
    </source>
</evidence>
<name>A0A8K0X5N8_9PEZI</name>
<dbReference type="Gene3D" id="3.40.395.10">
    <property type="entry name" value="Adenoviral Proteinase, Chain A"/>
    <property type="match status" value="1"/>
</dbReference>
<feature type="compositionally biased region" description="Low complexity" evidence="5">
    <location>
        <begin position="199"/>
        <end position="209"/>
    </location>
</feature>
<keyword evidence="4" id="KW-0788">Thiol protease</keyword>
<gene>
    <name evidence="7" type="ORF">B0T11DRAFT_46299</name>
</gene>
<dbReference type="GO" id="GO:0005634">
    <property type="term" value="C:nucleus"/>
    <property type="evidence" value="ECO:0007669"/>
    <property type="project" value="TreeGrafter"/>
</dbReference>
<dbReference type="PROSITE" id="PS50600">
    <property type="entry name" value="ULP_PROTEASE"/>
    <property type="match status" value="1"/>
</dbReference>
<dbReference type="Pfam" id="PF02902">
    <property type="entry name" value="Peptidase_C48"/>
    <property type="match status" value="1"/>
</dbReference>